<protein>
    <submittedName>
        <fullName evidence="2">Uncharacterized protein</fullName>
    </submittedName>
</protein>
<accession>A0A6C0GZI5</accession>
<feature type="transmembrane region" description="Helical" evidence="1">
    <location>
        <begin position="65"/>
        <end position="84"/>
    </location>
</feature>
<sequence length="105" mass="12307">MIDEIKKFKILITLIPIINHIIYLIYSFLIDKDLNYFINSFITLPPLIIGQLFLYIILKIFNEDTNIPITILVVIAIASIYYYIKKIINYDSYQKIGLTSQSSKK</sequence>
<dbReference type="EMBL" id="MN739831">
    <property type="protein sequence ID" value="QHT73718.1"/>
    <property type="molecule type" value="Genomic_DNA"/>
</dbReference>
<dbReference type="AlphaFoldDB" id="A0A6C0GZI5"/>
<keyword evidence="1" id="KW-1133">Transmembrane helix</keyword>
<evidence type="ECO:0000256" key="1">
    <source>
        <dbReference type="SAM" id="Phobius"/>
    </source>
</evidence>
<name>A0A6C0GZI5_9ZZZZ</name>
<keyword evidence="1" id="KW-0472">Membrane</keyword>
<feature type="transmembrane region" description="Helical" evidence="1">
    <location>
        <begin position="12"/>
        <end position="30"/>
    </location>
</feature>
<feature type="transmembrane region" description="Helical" evidence="1">
    <location>
        <begin position="36"/>
        <end position="58"/>
    </location>
</feature>
<reference evidence="2" key="1">
    <citation type="journal article" date="2020" name="Nature">
        <title>Giant virus diversity and host interactions through global metagenomics.</title>
        <authorList>
            <person name="Schulz F."/>
            <person name="Roux S."/>
            <person name="Paez-Espino D."/>
            <person name="Jungbluth S."/>
            <person name="Walsh D.A."/>
            <person name="Denef V.J."/>
            <person name="McMahon K.D."/>
            <person name="Konstantinidis K.T."/>
            <person name="Eloe-Fadrosh E.A."/>
            <person name="Kyrpides N.C."/>
            <person name="Woyke T."/>
        </authorList>
    </citation>
    <scope>NUCLEOTIDE SEQUENCE</scope>
    <source>
        <strain evidence="2">GVMAG-M-3300023179-4</strain>
    </source>
</reference>
<evidence type="ECO:0000313" key="2">
    <source>
        <dbReference type="EMBL" id="QHT73718.1"/>
    </source>
</evidence>
<keyword evidence="1" id="KW-0812">Transmembrane</keyword>
<organism evidence="2">
    <name type="scientific">viral metagenome</name>
    <dbReference type="NCBI Taxonomy" id="1070528"/>
    <lineage>
        <taxon>unclassified sequences</taxon>
        <taxon>metagenomes</taxon>
        <taxon>organismal metagenomes</taxon>
    </lineage>
</organism>
<proteinExistence type="predicted"/>